<proteinExistence type="predicted"/>
<name>A0A1U9JXI6_9BURK</name>
<dbReference type="OrthoDB" id="9787127at2"/>
<dbReference type="KEGG" id="phn:PAEH1_00970"/>
<protein>
    <submittedName>
        <fullName evidence="1">Uncharacterized protein</fullName>
    </submittedName>
</protein>
<gene>
    <name evidence="1" type="ORF">PAEH1_00970</name>
</gene>
<dbReference type="AlphaFoldDB" id="A0A1U9JXI6"/>
<sequence>MSTDAPLEQQFETALRACIQHAADLDPPVRFTRLSKLVNQIGAKAAADRVLANERVGDGLANLALTGLENLQYSIEHLVQQEPWSALFTAEQLTIARKRLQ</sequence>
<reference evidence="1 2" key="1">
    <citation type="submission" date="2017-01" db="EMBL/GenBank/DDBJ databases">
        <title>Complete Genome Sequence of Paenalcaligenes hominis, Isolated from a paraplegic Patient with neurogenic bladder.</title>
        <authorList>
            <person name="Mukhopadhyay R."/>
            <person name="Joaquin J."/>
            <person name="Hogue R."/>
            <person name="Kilaru A."/>
            <person name="Jospin G."/>
            <person name="Mars K."/>
            <person name="Eisen J.A."/>
            <person name="Chaturvedi V."/>
        </authorList>
    </citation>
    <scope>NUCLEOTIDE SEQUENCE [LARGE SCALE GENOMIC DNA]</scope>
    <source>
        <strain evidence="1 2">15S00501</strain>
    </source>
</reference>
<dbReference type="EMBL" id="CP019697">
    <property type="protein sequence ID" value="AQS50466.1"/>
    <property type="molecule type" value="Genomic_DNA"/>
</dbReference>
<evidence type="ECO:0000313" key="1">
    <source>
        <dbReference type="EMBL" id="AQS50466.1"/>
    </source>
</evidence>
<dbReference type="STRING" id="643674.PAEH1_00970"/>
<organism evidence="1 2">
    <name type="scientific">Paenalcaligenes hominis</name>
    <dbReference type="NCBI Taxonomy" id="643674"/>
    <lineage>
        <taxon>Bacteria</taxon>
        <taxon>Pseudomonadati</taxon>
        <taxon>Pseudomonadota</taxon>
        <taxon>Betaproteobacteria</taxon>
        <taxon>Burkholderiales</taxon>
        <taxon>Alcaligenaceae</taxon>
        <taxon>Paenalcaligenes</taxon>
    </lineage>
</organism>
<evidence type="ECO:0000313" key="2">
    <source>
        <dbReference type="Proteomes" id="UP000189369"/>
    </source>
</evidence>
<accession>A0A1U9JXI6</accession>
<dbReference type="Proteomes" id="UP000189369">
    <property type="component" value="Chromosome"/>
</dbReference>